<accession>A0A949X296</accession>
<comment type="caution">
    <text evidence="17">The sequence shown here is derived from an EMBL/GenBank/DDBJ whole genome shotgun (WGS) entry which is preliminary data.</text>
</comment>
<dbReference type="CDD" id="cd00082">
    <property type="entry name" value="HisKA"/>
    <property type="match status" value="1"/>
</dbReference>
<evidence type="ECO:0000256" key="11">
    <source>
        <dbReference type="ARBA" id="ARBA00022989"/>
    </source>
</evidence>
<dbReference type="SMART" id="SM00388">
    <property type="entry name" value="HisKA"/>
    <property type="match status" value="1"/>
</dbReference>
<dbReference type="InterPro" id="IPR003660">
    <property type="entry name" value="HAMP_dom"/>
</dbReference>
<gene>
    <name evidence="17" type="ORF">I6U48_08610</name>
</gene>
<dbReference type="Pfam" id="PF00672">
    <property type="entry name" value="HAMP"/>
    <property type="match status" value="1"/>
</dbReference>
<name>A0A949X296_9CLOT</name>
<keyword evidence="18" id="KW-1185">Reference proteome</keyword>
<keyword evidence="7 14" id="KW-0812">Transmembrane</keyword>
<dbReference type="InterPro" id="IPR050736">
    <property type="entry name" value="Sensor_HK_Regulatory"/>
</dbReference>
<comment type="catalytic activity">
    <reaction evidence="1">
        <text>ATP + protein L-histidine = ADP + protein N-phospho-L-histidine.</text>
        <dbReference type="EC" id="2.7.13.3"/>
    </reaction>
</comment>
<reference evidence="17" key="1">
    <citation type="submission" date="2020-12" db="EMBL/GenBank/DDBJ databases">
        <title>Clostridium thailandense sp. nov., a novel acetogenic bacterium isolated from peat land soil in Thailand.</title>
        <authorList>
            <person name="Chaikitkaew S."/>
            <person name="Birkeland N.K."/>
        </authorList>
    </citation>
    <scope>NUCLEOTIDE SEQUENCE</scope>
    <source>
        <strain evidence="17">PL3</strain>
    </source>
</reference>
<dbReference type="PROSITE" id="PS50885">
    <property type="entry name" value="HAMP"/>
    <property type="match status" value="1"/>
</dbReference>
<dbReference type="InterPro" id="IPR003661">
    <property type="entry name" value="HisK_dim/P_dom"/>
</dbReference>
<dbReference type="AlphaFoldDB" id="A0A949X296"/>
<sequence>MKIRKHRLLSMQKKLFALIFITLIPLTLLQIYNIRSSFVSSVNKELEASQDYCEAISKSFTNYVDKTWTNEYAIGMSIVSNKDWSQSDIDQYMRNVLSNDEDILSYTWTSSNGDVIANTNDNYKTNNLSNKDYVQEILNGKDKVVADLQVTSDGKHLSIPIARGIKVNNELKGIIITLINTNKLYKVFPDKRVHKLSNYGLIDKSGRIVYRSGSESLPFEKRLIPQTSIGWKALQGEIVKYDSRKSYYDDTKRMGVEYPIKAFGWSCYATSSVSEINEVYFKRIHSNVISLIFVYIISFLIAFTIGKRHIYSINKLKEASNEILNGNSNYKVAVNRIDEYGDVAFAFNQVTEDFNKKINKAEEYNNQKSQFLATISHELKTPLNIIFSCVQLVEREPTKDKSFIKYHKMIRQNSFRLLRLINNFIDINKIEVNNLTLNLINDNIIKVIEDITISVVEYTNLKKIELIFDTEVEEKYMAFDPDKVERIILNLLSNAIKFTDQGGSITVTVYDKVESIIVSVKDTGIGIPKEMHERVFERFVQVDGTLRRSAEGSGIGLSLVKSLVELHNGKISVFSELDKGSEFLIELPVRVIDSKAKNNTQKNLSNVDRIQIEFSDIYT</sequence>
<evidence type="ECO:0000256" key="12">
    <source>
        <dbReference type="ARBA" id="ARBA00023012"/>
    </source>
</evidence>
<dbReference type="PANTHER" id="PTHR43711">
    <property type="entry name" value="TWO-COMPONENT HISTIDINE KINASE"/>
    <property type="match status" value="1"/>
</dbReference>
<evidence type="ECO:0000313" key="18">
    <source>
        <dbReference type="Proteomes" id="UP000694308"/>
    </source>
</evidence>
<dbReference type="FunFam" id="3.30.565.10:FF:000037">
    <property type="entry name" value="Hybrid sensor histidine kinase/response regulator"/>
    <property type="match status" value="1"/>
</dbReference>
<dbReference type="GO" id="GO:0005886">
    <property type="term" value="C:plasma membrane"/>
    <property type="evidence" value="ECO:0007669"/>
    <property type="project" value="UniProtKB-SubCell"/>
</dbReference>
<dbReference type="EC" id="2.7.13.3" evidence="3"/>
<dbReference type="Pfam" id="PF02518">
    <property type="entry name" value="HATPase_c"/>
    <property type="match status" value="1"/>
</dbReference>
<dbReference type="InterPro" id="IPR033479">
    <property type="entry name" value="dCache_1"/>
</dbReference>
<evidence type="ECO:0000259" key="15">
    <source>
        <dbReference type="PROSITE" id="PS50109"/>
    </source>
</evidence>
<evidence type="ECO:0000256" key="5">
    <source>
        <dbReference type="ARBA" id="ARBA00022553"/>
    </source>
</evidence>
<evidence type="ECO:0000256" key="6">
    <source>
        <dbReference type="ARBA" id="ARBA00022679"/>
    </source>
</evidence>
<dbReference type="EMBL" id="JAEEGC010000036">
    <property type="protein sequence ID" value="MBV7272974.1"/>
    <property type="molecule type" value="Genomic_DNA"/>
</dbReference>
<keyword evidence="12" id="KW-0902">Two-component regulatory system</keyword>
<comment type="subcellular location">
    <subcellularLocation>
        <location evidence="2">Cell membrane</location>
        <topology evidence="2">Multi-pass membrane protein</topology>
    </subcellularLocation>
</comment>
<dbReference type="PANTHER" id="PTHR43711:SF26">
    <property type="entry name" value="SENSOR HISTIDINE KINASE RCSC"/>
    <property type="match status" value="1"/>
</dbReference>
<evidence type="ECO:0000256" key="2">
    <source>
        <dbReference type="ARBA" id="ARBA00004651"/>
    </source>
</evidence>
<keyword evidence="5" id="KW-0597">Phosphoprotein</keyword>
<dbReference type="Pfam" id="PF00512">
    <property type="entry name" value="HisKA"/>
    <property type="match status" value="1"/>
</dbReference>
<feature type="transmembrane region" description="Helical" evidence="14">
    <location>
        <begin position="288"/>
        <end position="306"/>
    </location>
</feature>
<evidence type="ECO:0000259" key="16">
    <source>
        <dbReference type="PROSITE" id="PS50885"/>
    </source>
</evidence>
<dbReference type="Pfam" id="PF02743">
    <property type="entry name" value="dCache_1"/>
    <property type="match status" value="1"/>
</dbReference>
<keyword evidence="4" id="KW-1003">Cell membrane</keyword>
<dbReference type="GO" id="GO:0000155">
    <property type="term" value="F:phosphorelay sensor kinase activity"/>
    <property type="evidence" value="ECO:0007669"/>
    <property type="project" value="InterPro"/>
</dbReference>
<keyword evidence="6" id="KW-0808">Transferase</keyword>
<dbReference type="GO" id="GO:0005524">
    <property type="term" value="F:ATP binding"/>
    <property type="evidence" value="ECO:0007669"/>
    <property type="project" value="UniProtKB-KW"/>
</dbReference>
<evidence type="ECO:0000256" key="9">
    <source>
        <dbReference type="ARBA" id="ARBA00022777"/>
    </source>
</evidence>
<keyword evidence="10" id="KW-0067">ATP-binding</keyword>
<dbReference type="CDD" id="cd16922">
    <property type="entry name" value="HATPase_EvgS-ArcB-TorS-like"/>
    <property type="match status" value="1"/>
</dbReference>
<dbReference type="PROSITE" id="PS50109">
    <property type="entry name" value="HIS_KIN"/>
    <property type="match status" value="1"/>
</dbReference>
<protein>
    <recommendedName>
        <fullName evidence="3">histidine kinase</fullName>
        <ecNumber evidence="3">2.7.13.3</ecNumber>
    </recommendedName>
</protein>
<evidence type="ECO:0000256" key="13">
    <source>
        <dbReference type="ARBA" id="ARBA00023136"/>
    </source>
</evidence>
<evidence type="ECO:0000313" key="17">
    <source>
        <dbReference type="EMBL" id="MBV7272974.1"/>
    </source>
</evidence>
<evidence type="ECO:0000256" key="7">
    <source>
        <dbReference type="ARBA" id="ARBA00022692"/>
    </source>
</evidence>
<organism evidence="17 18">
    <name type="scientific">Clostridium thailandense</name>
    <dbReference type="NCBI Taxonomy" id="2794346"/>
    <lineage>
        <taxon>Bacteria</taxon>
        <taxon>Bacillati</taxon>
        <taxon>Bacillota</taxon>
        <taxon>Clostridia</taxon>
        <taxon>Eubacteriales</taxon>
        <taxon>Clostridiaceae</taxon>
        <taxon>Clostridium</taxon>
    </lineage>
</organism>
<dbReference type="InterPro" id="IPR003594">
    <property type="entry name" value="HATPase_dom"/>
</dbReference>
<evidence type="ECO:0000256" key="14">
    <source>
        <dbReference type="SAM" id="Phobius"/>
    </source>
</evidence>
<proteinExistence type="predicted"/>
<evidence type="ECO:0000256" key="4">
    <source>
        <dbReference type="ARBA" id="ARBA00022475"/>
    </source>
</evidence>
<keyword evidence="13 14" id="KW-0472">Membrane</keyword>
<keyword evidence="8" id="KW-0547">Nucleotide-binding</keyword>
<dbReference type="Proteomes" id="UP000694308">
    <property type="component" value="Unassembled WGS sequence"/>
</dbReference>
<evidence type="ECO:0000256" key="10">
    <source>
        <dbReference type="ARBA" id="ARBA00022840"/>
    </source>
</evidence>
<evidence type="ECO:0000256" key="1">
    <source>
        <dbReference type="ARBA" id="ARBA00000085"/>
    </source>
</evidence>
<dbReference type="RefSeq" id="WP_218320008.1">
    <property type="nucleotide sequence ID" value="NZ_JAEEGC010000036.1"/>
</dbReference>
<evidence type="ECO:0000256" key="8">
    <source>
        <dbReference type="ARBA" id="ARBA00022741"/>
    </source>
</evidence>
<dbReference type="CDD" id="cd06225">
    <property type="entry name" value="HAMP"/>
    <property type="match status" value="1"/>
</dbReference>
<feature type="domain" description="HAMP" evidence="16">
    <location>
        <begin position="307"/>
        <end position="359"/>
    </location>
</feature>
<keyword evidence="9 17" id="KW-0418">Kinase</keyword>
<dbReference type="InterPro" id="IPR005467">
    <property type="entry name" value="His_kinase_dom"/>
</dbReference>
<evidence type="ECO:0000256" key="3">
    <source>
        <dbReference type="ARBA" id="ARBA00012438"/>
    </source>
</evidence>
<feature type="domain" description="Histidine kinase" evidence="15">
    <location>
        <begin position="374"/>
        <end position="591"/>
    </location>
</feature>
<dbReference type="SMART" id="SM00387">
    <property type="entry name" value="HATPase_c"/>
    <property type="match status" value="1"/>
</dbReference>
<keyword evidence="11 14" id="KW-1133">Transmembrane helix</keyword>